<dbReference type="InterPro" id="IPR036390">
    <property type="entry name" value="WH_DNA-bd_sf"/>
</dbReference>
<dbReference type="InterPro" id="IPR011008">
    <property type="entry name" value="Dimeric_a/b-barrel"/>
</dbReference>
<keyword evidence="3" id="KW-0804">Transcription</keyword>
<keyword evidence="1" id="KW-0805">Transcription regulation</keyword>
<accession>A0ABW1T2T4</accession>
<keyword evidence="2" id="KW-0238">DNA-binding</keyword>
<evidence type="ECO:0000259" key="5">
    <source>
        <dbReference type="PROSITE" id="PS50956"/>
    </source>
</evidence>
<dbReference type="InterPro" id="IPR036388">
    <property type="entry name" value="WH-like_DNA-bd_sf"/>
</dbReference>
<evidence type="ECO:0000256" key="3">
    <source>
        <dbReference type="ARBA" id="ARBA00023163"/>
    </source>
</evidence>
<dbReference type="PROSITE" id="PS50956">
    <property type="entry name" value="HTH_ASNC_2"/>
    <property type="match status" value="1"/>
</dbReference>
<dbReference type="InterPro" id="IPR011991">
    <property type="entry name" value="ArsR-like_HTH"/>
</dbReference>
<dbReference type="Pfam" id="PF13412">
    <property type="entry name" value="HTH_24"/>
    <property type="match status" value="1"/>
</dbReference>
<dbReference type="PRINTS" id="PR00033">
    <property type="entry name" value="HTHASNC"/>
</dbReference>
<keyword evidence="7" id="KW-1185">Reference proteome</keyword>
<dbReference type="PANTHER" id="PTHR30154:SF54">
    <property type="entry name" value="POSSIBLE TRANSCRIPTIONAL REGULATORY PROTEIN (PROBABLY LRP_ASNC-FAMILY)"/>
    <property type="match status" value="1"/>
</dbReference>
<comment type="caution">
    <text evidence="6">The sequence shown here is derived from an EMBL/GenBank/DDBJ whole genome shotgun (WGS) entry which is preliminary data.</text>
</comment>
<dbReference type="Pfam" id="PF01037">
    <property type="entry name" value="AsnC_trans_reg"/>
    <property type="match status" value="1"/>
</dbReference>
<protein>
    <submittedName>
        <fullName evidence="6">Lrp/AsnC family transcriptional regulator</fullName>
    </submittedName>
</protein>
<name>A0ABW1T2T4_9ACTN</name>
<dbReference type="PANTHER" id="PTHR30154">
    <property type="entry name" value="LEUCINE-RESPONSIVE REGULATORY PROTEIN"/>
    <property type="match status" value="1"/>
</dbReference>
<dbReference type="RefSeq" id="WP_386766935.1">
    <property type="nucleotide sequence ID" value="NZ_JBHSTI010000008.1"/>
</dbReference>
<dbReference type="Proteomes" id="UP001596138">
    <property type="component" value="Unassembled WGS sequence"/>
</dbReference>
<evidence type="ECO:0000256" key="1">
    <source>
        <dbReference type="ARBA" id="ARBA00023015"/>
    </source>
</evidence>
<dbReference type="SUPFAM" id="SSF54909">
    <property type="entry name" value="Dimeric alpha+beta barrel"/>
    <property type="match status" value="1"/>
</dbReference>
<evidence type="ECO:0000256" key="2">
    <source>
        <dbReference type="ARBA" id="ARBA00023125"/>
    </source>
</evidence>
<evidence type="ECO:0000313" key="7">
    <source>
        <dbReference type="Proteomes" id="UP001596138"/>
    </source>
</evidence>
<reference evidence="7" key="1">
    <citation type="journal article" date="2019" name="Int. J. Syst. Evol. Microbiol.">
        <title>The Global Catalogue of Microorganisms (GCM) 10K type strain sequencing project: providing services to taxonomists for standard genome sequencing and annotation.</title>
        <authorList>
            <consortium name="The Broad Institute Genomics Platform"/>
            <consortium name="The Broad Institute Genome Sequencing Center for Infectious Disease"/>
            <person name="Wu L."/>
            <person name="Ma J."/>
        </authorList>
    </citation>
    <scope>NUCLEOTIDE SEQUENCE [LARGE SCALE GENOMIC DNA]</scope>
    <source>
        <strain evidence="7">CGMCC 4.7317</strain>
    </source>
</reference>
<evidence type="ECO:0000313" key="6">
    <source>
        <dbReference type="EMBL" id="MFC6238594.1"/>
    </source>
</evidence>
<sequence length="171" mass="18598">MPEPRSKKPVKRPTPSNPVQKPLDAVDREILSELVREGRLPNNVLAERLGIAPSTCLMRTQNLVKRGVIRGFRADVDHAKVGAGLQAMVSVRVRPGARGALLEFGKRLAHEPGVLNVYFVAGAFDFLVHVAASDSEGLRDFVTQNLSARPETESTQTSLVFEHFPGAGIPL</sequence>
<dbReference type="InterPro" id="IPR000485">
    <property type="entry name" value="AsnC-type_HTH_dom"/>
</dbReference>
<dbReference type="InterPro" id="IPR019888">
    <property type="entry name" value="Tscrpt_reg_AsnC-like"/>
</dbReference>
<gene>
    <name evidence="6" type="ORF">ACFQGU_11955</name>
</gene>
<organism evidence="6 7">
    <name type="scientific">Longivirga aurantiaca</name>
    <dbReference type="NCBI Taxonomy" id="1837743"/>
    <lineage>
        <taxon>Bacteria</taxon>
        <taxon>Bacillati</taxon>
        <taxon>Actinomycetota</taxon>
        <taxon>Actinomycetes</taxon>
        <taxon>Sporichthyales</taxon>
        <taxon>Sporichthyaceae</taxon>
        <taxon>Longivirga</taxon>
    </lineage>
</organism>
<dbReference type="InterPro" id="IPR019887">
    <property type="entry name" value="Tscrpt_reg_AsnC/Lrp_C"/>
</dbReference>
<dbReference type="Gene3D" id="1.10.10.10">
    <property type="entry name" value="Winged helix-like DNA-binding domain superfamily/Winged helix DNA-binding domain"/>
    <property type="match status" value="1"/>
</dbReference>
<feature type="domain" description="HTH asnC-type" evidence="5">
    <location>
        <begin position="23"/>
        <end position="86"/>
    </location>
</feature>
<dbReference type="Gene3D" id="3.30.70.920">
    <property type="match status" value="1"/>
</dbReference>
<dbReference type="EMBL" id="JBHSTI010000008">
    <property type="protein sequence ID" value="MFC6238594.1"/>
    <property type="molecule type" value="Genomic_DNA"/>
</dbReference>
<dbReference type="SMART" id="SM00344">
    <property type="entry name" value="HTH_ASNC"/>
    <property type="match status" value="1"/>
</dbReference>
<dbReference type="CDD" id="cd00090">
    <property type="entry name" value="HTH_ARSR"/>
    <property type="match status" value="1"/>
</dbReference>
<evidence type="ECO:0000256" key="4">
    <source>
        <dbReference type="SAM" id="MobiDB-lite"/>
    </source>
</evidence>
<feature type="region of interest" description="Disordered" evidence="4">
    <location>
        <begin position="1"/>
        <end position="21"/>
    </location>
</feature>
<dbReference type="SUPFAM" id="SSF46785">
    <property type="entry name" value="Winged helix' DNA-binding domain"/>
    <property type="match status" value="1"/>
</dbReference>
<proteinExistence type="predicted"/>